<organism evidence="11 12">
    <name type="scientific">Capillimicrobium parvum</name>
    <dbReference type="NCBI Taxonomy" id="2884022"/>
    <lineage>
        <taxon>Bacteria</taxon>
        <taxon>Bacillati</taxon>
        <taxon>Actinomycetota</taxon>
        <taxon>Thermoleophilia</taxon>
        <taxon>Solirubrobacterales</taxon>
        <taxon>Capillimicrobiaceae</taxon>
        <taxon>Capillimicrobium</taxon>
    </lineage>
</organism>
<dbReference type="GO" id="GO:0050661">
    <property type="term" value="F:NADP binding"/>
    <property type="evidence" value="ECO:0007669"/>
    <property type="project" value="UniProtKB-UniRule"/>
</dbReference>
<dbReference type="HAMAP" id="MF_00966">
    <property type="entry name" value="G6PD"/>
    <property type="match status" value="1"/>
</dbReference>
<dbReference type="Proteomes" id="UP001162834">
    <property type="component" value="Chromosome"/>
</dbReference>
<dbReference type="GO" id="GO:0006006">
    <property type="term" value="P:glucose metabolic process"/>
    <property type="evidence" value="ECO:0007669"/>
    <property type="project" value="UniProtKB-KW"/>
</dbReference>
<comment type="catalytic activity">
    <reaction evidence="7">
        <text>D-glucose 6-phosphate + NADP(+) = 6-phospho-D-glucono-1,5-lactone + NADPH + H(+)</text>
        <dbReference type="Rhea" id="RHEA:15841"/>
        <dbReference type="ChEBI" id="CHEBI:15378"/>
        <dbReference type="ChEBI" id="CHEBI:57783"/>
        <dbReference type="ChEBI" id="CHEBI:57955"/>
        <dbReference type="ChEBI" id="CHEBI:58349"/>
        <dbReference type="ChEBI" id="CHEBI:61548"/>
        <dbReference type="EC" id="1.1.1.49"/>
    </reaction>
</comment>
<dbReference type="Gene3D" id="3.40.50.720">
    <property type="entry name" value="NAD(P)-binding Rossmann-like Domain"/>
    <property type="match status" value="1"/>
</dbReference>
<protein>
    <recommendedName>
        <fullName evidence="7">Glucose-6-phosphate 1-dehydrogenase</fullName>
        <shortName evidence="7">G6PD</shortName>
        <ecNumber evidence="7">1.1.1.49</ecNumber>
    </recommendedName>
</protein>
<dbReference type="RefSeq" id="WP_259314634.1">
    <property type="nucleotide sequence ID" value="NZ_CP087164.1"/>
</dbReference>
<dbReference type="PRINTS" id="PR00079">
    <property type="entry name" value="G6PDHDRGNASE"/>
</dbReference>
<dbReference type="Pfam" id="PF00479">
    <property type="entry name" value="G6PD_N"/>
    <property type="match status" value="1"/>
</dbReference>
<evidence type="ECO:0000256" key="4">
    <source>
        <dbReference type="ARBA" id="ARBA00022857"/>
    </source>
</evidence>
<evidence type="ECO:0000313" key="12">
    <source>
        <dbReference type="Proteomes" id="UP001162834"/>
    </source>
</evidence>
<gene>
    <name evidence="11" type="primary">zwf2</name>
    <name evidence="7" type="synonym">zwf</name>
    <name evidence="11" type="ORF">DSM104329_01353</name>
</gene>
<evidence type="ECO:0000313" key="11">
    <source>
        <dbReference type="EMBL" id="UGS34969.1"/>
    </source>
</evidence>
<feature type="binding site" evidence="7">
    <location>
        <position position="360"/>
    </location>
    <ligand>
        <name>substrate</name>
    </ligand>
</feature>
<feature type="binding site" evidence="7">
    <location>
        <position position="61"/>
    </location>
    <ligand>
        <name>NADP(+)</name>
        <dbReference type="ChEBI" id="CHEBI:58349"/>
    </ligand>
</feature>
<reference evidence="11" key="1">
    <citation type="journal article" date="2022" name="Int. J. Syst. Evol. Microbiol.">
        <title>Pseudomonas aegrilactucae sp. nov. and Pseudomonas morbosilactucae sp. nov., pathogens causing bacterial rot of lettuce in Japan.</title>
        <authorList>
            <person name="Sawada H."/>
            <person name="Fujikawa T."/>
            <person name="Satou M."/>
        </authorList>
    </citation>
    <scope>NUCLEOTIDE SEQUENCE</scope>
    <source>
        <strain evidence="11">0166_1</strain>
    </source>
</reference>
<dbReference type="SUPFAM" id="SSF55347">
    <property type="entry name" value="Glyceraldehyde-3-phosphate dehydrogenase-like, C-terminal domain"/>
    <property type="match status" value="1"/>
</dbReference>
<comment type="function">
    <text evidence="7">Catalyzes the oxidation of glucose 6-phosphate to 6-phosphogluconolactone.</text>
</comment>
<keyword evidence="12" id="KW-1185">Reference proteome</keyword>
<feature type="binding site" evidence="7">
    <location>
        <position position="235"/>
    </location>
    <ligand>
        <name>substrate</name>
    </ligand>
</feature>
<dbReference type="InterPro" id="IPR036291">
    <property type="entry name" value="NAD(P)-bd_dom_sf"/>
</dbReference>
<feature type="domain" description="Glucose-6-phosphate dehydrogenase NAD-binding" evidence="9">
    <location>
        <begin position="25"/>
        <end position="206"/>
    </location>
</feature>
<dbReference type="InterPro" id="IPR022674">
    <property type="entry name" value="G6P_DH_NAD-bd"/>
</dbReference>
<evidence type="ECO:0000259" key="10">
    <source>
        <dbReference type="Pfam" id="PF02781"/>
    </source>
</evidence>
<dbReference type="InterPro" id="IPR022675">
    <property type="entry name" value="G6P_DH_C"/>
</dbReference>
<dbReference type="EC" id="1.1.1.49" evidence="7"/>
<dbReference type="GO" id="GO:0004345">
    <property type="term" value="F:glucose-6-phosphate dehydrogenase activity"/>
    <property type="evidence" value="ECO:0007669"/>
    <property type="project" value="UniProtKB-UniRule"/>
</dbReference>
<name>A0A9E6XV60_9ACTN</name>
<keyword evidence="4 7" id="KW-0521">NADP</keyword>
<dbReference type="AlphaFoldDB" id="A0A9E6XV60"/>
<evidence type="ECO:0000256" key="6">
    <source>
        <dbReference type="ARBA" id="ARBA00023277"/>
    </source>
</evidence>
<feature type="region of interest" description="Disordered" evidence="8">
    <location>
        <begin position="477"/>
        <end position="497"/>
    </location>
</feature>
<feature type="binding site" evidence="7">
    <location>
        <position position="167"/>
    </location>
    <ligand>
        <name>NADP(+)</name>
        <dbReference type="ChEBI" id="CHEBI:58349"/>
    </ligand>
</feature>
<feature type="binding site" evidence="7">
    <location>
        <position position="254"/>
    </location>
    <ligand>
        <name>substrate</name>
    </ligand>
</feature>
<feature type="active site" description="Proton acceptor" evidence="7">
    <location>
        <position position="259"/>
    </location>
</feature>
<dbReference type="PANTHER" id="PTHR23429">
    <property type="entry name" value="GLUCOSE-6-PHOSPHATE 1-DEHYDROGENASE G6PD"/>
    <property type="match status" value="1"/>
</dbReference>
<evidence type="ECO:0000256" key="2">
    <source>
        <dbReference type="ARBA" id="ARBA00009975"/>
    </source>
</evidence>
<dbReference type="NCBIfam" id="TIGR00871">
    <property type="entry name" value="zwf"/>
    <property type="match status" value="1"/>
</dbReference>
<keyword evidence="5 7" id="KW-0560">Oxidoreductase</keyword>
<comment type="pathway">
    <text evidence="1 7">Carbohydrate degradation; pentose phosphate pathway; D-ribulose 5-phosphate from D-glucose 6-phosphate (oxidative stage): step 1/3.</text>
</comment>
<accession>A0A9E6XV60</accession>
<proteinExistence type="inferred from homology"/>
<evidence type="ECO:0000259" key="9">
    <source>
        <dbReference type="Pfam" id="PF00479"/>
    </source>
</evidence>
<dbReference type="Gene3D" id="3.30.360.10">
    <property type="entry name" value="Dihydrodipicolinate Reductase, domain 2"/>
    <property type="match status" value="1"/>
</dbReference>
<dbReference type="NCBIfam" id="NF009492">
    <property type="entry name" value="PRK12853.1-3"/>
    <property type="match status" value="1"/>
</dbReference>
<sequence length="503" mass="56121">MTDTAENPLTAGLERLPVDPTTLTIFGATGDLARRKLLPALYNLAHDGALPERFNLIGIARSQSSHEDYQREAREAIEQFSRRRPDPAVLDALLDRVRYIPGSFGDDDAYDSLSAQLDEFDADNGGPLNRAFYLSTAPAFFPVIVEHLGEHGLAHRADCQVRVIIEKPFGTTGAEASELNRRVLAVFDEKQVFRIDHYLGKETVQNVLAFRFANGMFEPLWNRNYIDHVEITAAEEVGIGSRAGYYDSAGALRDLVQNHMLQLLCLLCMEPPVTFTADEVRDEKVKVLRAIRAPAPDETVRAQYTAGTVGGEDVRGYLEEEGVPPESQTETFASLRLEVDTWRWNGVPFYLRTGKRLARKVTEIAVILKPVPHLAFAKEGSLGVQPNQLILHVQPNEGVSLSLGAKIPGTRMVIRPVQMEFLYGTAFMSQSPEAYERLITDAMRGDATLFTRNDEVEAQWRIIDPVLGAWQRDDPPLAHYEAGSQGPPEADRLLEGDDRWRAI</sequence>
<feature type="domain" description="Glucose-6-phosphate dehydrogenase C-terminal" evidence="10">
    <location>
        <begin position="208"/>
        <end position="500"/>
    </location>
</feature>
<feature type="binding site" evidence="7">
    <location>
        <position position="201"/>
    </location>
    <ligand>
        <name>substrate</name>
    </ligand>
</feature>
<dbReference type="PIRSF" id="PIRSF000110">
    <property type="entry name" value="G6PD"/>
    <property type="match status" value="1"/>
</dbReference>
<keyword evidence="3 7" id="KW-0313">Glucose metabolism</keyword>
<dbReference type="InterPro" id="IPR001282">
    <property type="entry name" value="G6P_DH"/>
</dbReference>
<evidence type="ECO:0000256" key="3">
    <source>
        <dbReference type="ARBA" id="ARBA00022526"/>
    </source>
</evidence>
<dbReference type="GO" id="GO:0005829">
    <property type="term" value="C:cytosol"/>
    <property type="evidence" value="ECO:0007669"/>
    <property type="project" value="TreeGrafter"/>
</dbReference>
<comment type="similarity">
    <text evidence="2 7">Belongs to the glucose-6-phosphate dehydrogenase family.</text>
</comment>
<dbReference type="PANTHER" id="PTHR23429:SF0">
    <property type="entry name" value="GLUCOSE-6-PHOSPHATE 1-DEHYDROGENASE"/>
    <property type="match status" value="1"/>
</dbReference>
<comment type="caution">
    <text evidence="7">Lacks conserved residue(s) required for the propagation of feature annotation.</text>
</comment>
<dbReference type="InterPro" id="IPR019796">
    <property type="entry name" value="G6P_DH_AS"/>
</dbReference>
<dbReference type="SUPFAM" id="SSF51735">
    <property type="entry name" value="NAD(P)-binding Rossmann-fold domains"/>
    <property type="match status" value="1"/>
</dbReference>
<evidence type="ECO:0000256" key="5">
    <source>
        <dbReference type="ARBA" id="ARBA00023002"/>
    </source>
</evidence>
<dbReference type="EMBL" id="CP087164">
    <property type="protein sequence ID" value="UGS34969.1"/>
    <property type="molecule type" value="Genomic_DNA"/>
</dbReference>
<dbReference type="KEGG" id="sbae:DSM104329_01353"/>
<feature type="binding site" evidence="7">
    <location>
        <begin position="27"/>
        <end position="34"/>
    </location>
    <ligand>
        <name>NADP(+)</name>
        <dbReference type="ChEBI" id="CHEBI:58349"/>
    </ligand>
</feature>
<evidence type="ECO:0000256" key="7">
    <source>
        <dbReference type="HAMAP-Rule" id="MF_00966"/>
    </source>
</evidence>
<feature type="binding site" evidence="7">
    <location>
        <position position="197"/>
    </location>
    <ligand>
        <name>substrate</name>
    </ligand>
</feature>
<evidence type="ECO:0000256" key="1">
    <source>
        <dbReference type="ARBA" id="ARBA00004937"/>
    </source>
</evidence>
<evidence type="ECO:0000256" key="8">
    <source>
        <dbReference type="SAM" id="MobiDB-lite"/>
    </source>
</evidence>
<dbReference type="Pfam" id="PF02781">
    <property type="entry name" value="G6PD_C"/>
    <property type="match status" value="1"/>
</dbReference>
<dbReference type="GO" id="GO:0009051">
    <property type="term" value="P:pentose-phosphate shunt, oxidative branch"/>
    <property type="evidence" value="ECO:0007669"/>
    <property type="project" value="TreeGrafter"/>
</dbReference>
<keyword evidence="6 7" id="KW-0119">Carbohydrate metabolism</keyword>
<feature type="binding site" evidence="7">
    <location>
        <position position="355"/>
    </location>
    <ligand>
        <name>substrate</name>
    </ligand>
</feature>
<dbReference type="PROSITE" id="PS00069">
    <property type="entry name" value="G6P_DEHYDROGENASE"/>
    <property type="match status" value="1"/>
</dbReference>